<comment type="caution">
    <text evidence="3">The sequence shown here is derived from an EMBL/GenBank/DDBJ whole genome shotgun (WGS) entry which is preliminary data.</text>
</comment>
<feature type="region of interest" description="Disordered" evidence="1">
    <location>
        <begin position="37"/>
        <end position="66"/>
    </location>
</feature>
<evidence type="ECO:0000313" key="4">
    <source>
        <dbReference type="Proteomes" id="UP001144805"/>
    </source>
</evidence>
<keyword evidence="4" id="KW-1185">Reference proteome</keyword>
<protein>
    <submittedName>
        <fullName evidence="3">Uncharacterized protein</fullName>
    </submittedName>
</protein>
<feature type="compositionally biased region" description="Low complexity" evidence="1">
    <location>
        <begin position="40"/>
        <end position="56"/>
    </location>
</feature>
<name>A0A9X3IMU9_9HYPH</name>
<accession>A0A9X3IMU9</accession>
<dbReference type="Proteomes" id="UP001144805">
    <property type="component" value="Unassembled WGS sequence"/>
</dbReference>
<dbReference type="RefSeq" id="WP_266339866.1">
    <property type="nucleotide sequence ID" value="NZ_JAPKNK010000007.1"/>
</dbReference>
<evidence type="ECO:0000313" key="3">
    <source>
        <dbReference type="EMBL" id="MCX5570906.1"/>
    </source>
</evidence>
<dbReference type="EMBL" id="JAPKNK010000007">
    <property type="protein sequence ID" value="MCX5570906.1"/>
    <property type="molecule type" value="Genomic_DNA"/>
</dbReference>
<evidence type="ECO:0000256" key="1">
    <source>
        <dbReference type="SAM" id="MobiDB-lite"/>
    </source>
</evidence>
<feature type="signal peptide" evidence="2">
    <location>
        <begin position="1"/>
        <end position="36"/>
    </location>
</feature>
<feature type="chain" id="PRO_5040725051" evidence="2">
    <location>
        <begin position="37"/>
        <end position="131"/>
    </location>
</feature>
<reference evidence="3" key="1">
    <citation type="submission" date="2022-11" db="EMBL/GenBank/DDBJ databases">
        <title>Biodiversity and phylogenetic relationships of bacteria.</title>
        <authorList>
            <person name="Machado R.A.R."/>
            <person name="Bhat A."/>
            <person name="Loulou A."/>
            <person name="Kallel S."/>
        </authorList>
    </citation>
    <scope>NUCLEOTIDE SEQUENCE</scope>
    <source>
        <strain evidence="3">K-TC2</strain>
    </source>
</reference>
<keyword evidence="2" id="KW-0732">Signal</keyword>
<evidence type="ECO:0000256" key="2">
    <source>
        <dbReference type="SAM" id="SignalP"/>
    </source>
</evidence>
<sequence length="131" mass="13321">MTTKSYTGKSGKRAAFTLAALAVASLFIADIAPAVAQSRPSTHPSGGTTSSTVPGGPDRGGDGGMPSASCGEFGYANMPSGCMIQAVACICPNDSDPSYRAPSSCEGISRNARRAAERQCAKGAQVSRRLF</sequence>
<gene>
    <name evidence="3" type="ORF">OSH07_16990</name>
</gene>
<dbReference type="AlphaFoldDB" id="A0A9X3IMU9"/>
<proteinExistence type="predicted"/>
<organism evidence="3 4">
    <name type="scientific">Kaistia nematophila</name>
    <dbReference type="NCBI Taxonomy" id="2994654"/>
    <lineage>
        <taxon>Bacteria</taxon>
        <taxon>Pseudomonadati</taxon>
        <taxon>Pseudomonadota</taxon>
        <taxon>Alphaproteobacteria</taxon>
        <taxon>Hyphomicrobiales</taxon>
        <taxon>Kaistiaceae</taxon>
        <taxon>Kaistia</taxon>
    </lineage>
</organism>